<reference evidence="1" key="2">
    <citation type="submission" date="2017-06" db="EMBL/GenBank/DDBJ databases">
        <title>WGS assembly of Brachypodium distachyon.</title>
        <authorList>
            <consortium name="The International Brachypodium Initiative"/>
            <person name="Lucas S."/>
            <person name="Harmon-Smith M."/>
            <person name="Lail K."/>
            <person name="Tice H."/>
            <person name="Grimwood J."/>
            <person name="Bruce D."/>
            <person name="Barry K."/>
            <person name="Shu S."/>
            <person name="Lindquist E."/>
            <person name="Wang M."/>
            <person name="Pitluck S."/>
            <person name="Vogel J.P."/>
            <person name="Garvin D.F."/>
            <person name="Mockler T.C."/>
            <person name="Schmutz J."/>
            <person name="Rokhsar D."/>
            <person name="Bevan M.W."/>
        </authorList>
    </citation>
    <scope>NUCLEOTIDE SEQUENCE</scope>
    <source>
        <strain evidence="1">Bd21</strain>
    </source>
</reference>
<dbReference type="EMBL" id="CM000881">
    <property type="protein sequence ID" value="PNT71694.1"/>
    <property type="molecule type" value="Genomic_DNA"/>
</dbReference>
<organism evidence="1">
    <name type="scientific">Brachypodium distachyon</name>
    <name type="common">Purple false brome</name>
    <name type="synonym">Trachynia distachya</name>
    <dbReference type="NCBI Taxonomy" id="15368"/>
    <lineage>
        <taxon>Eukaryota</taxon>
        <taxon>Viridiplantae</taxon>
        <taxon>Streptophyta</taxon>
        <taxon>Embryophyta</taxon>
        <taxon>Tracheophyta</taxon>
        <taxon>Spermatophyta</taxon>
        <taxon>Magnoliopsida</taxon>
        <taxon>Liliopsida</taxon>
        <taxon>Poales</taxon>
        <taxon>Poaceae</taxon>
        <taxon>BOP clade</taxon>
        <taxon>Pooideae</taxon>
        <taxon>Stipodae</taxon>
        <taxon>Brachypodieae</taxon>
        <taxon>Brachypodium</taxon>
    </lineage>
</organism>
<dbReference type="Proteomes" id="UP000008810">
    <property type="component" value="Chromosome 2"/>
</dbReference>
<evidence type="ECO:0000313" key="3">
    <source>
        <dbReference type="Proteomes" id="UP000008810"/>
    </source>
</evidence>
<accession>A0A2K2DBM9</accession>
<dbReference type="PANTHER" id="PTHR32133">
    <property type="entry name" value="OS07G0120400 PROTEIN"/>
    <property type="match status" value="1"/>
</dbReference>
<sequence length="182" mass="20117">MSQSTSSVPPPSAKQRRRILTNRGFRHRYREFHGTPPVLGCFQNIRARGDCRFVPTSAFQPAVAYFHRWVALDFRHGHVLFCANIKGVMNYELVVRDPMTVEERRVPWPDHGTTSSSIAVLCTTDGCDHNGCQGQGGPFRVVAVLSTGWDGSHIPSHPPACTHRRLMGGASSPLLTISLPEA</sequence>
<keyword evidence="3" id="KW-1185">Reference proteome</keyword>
<dbReference type="AlphaFoldDB" id="A0A2K2DBM9"/>
<dbReference type="PANTHER" id="PTHR32133:SF392">
    <property type="entry name" value="F-BOX DOMAIN-CONTAINING PROTEIN"/>
    <property type="match status" value="1"/>
</dbReference>
<gene>
    <name evidence="1" type="ORF">BRADI_2g33858v3</name>
</gene>
<reference evidence="1 2" key="1">
    <citation type="journal article" date="2010" name="Nature">
        <title>Genome sequencing and analysis of the model grass Brachypodium distachyon.</title>
        <authorList>
            <consortium name="International Brachypodium Initiative"/>
        </authorList>
    </citation>
    <scope>NUCLEOTIDE SEQUENCE [LARGE SCALE GENOMIC DNA]</scope>
    <source>
        <strain evidence="1 2">Bd21</strain>
    </source>
</reference>
<dbReference type="OrthoDB" id="694246at2759"/>
<evidence type="ECO:0000313" key="1">
    <source>
        <dbReference type="EMBL" id="PNT71694.1"/>
    </source>
</evidence>
<reference evidence="2" key="3">
    <citation type="submission" date="2018-08" db="UniProtKB">
        <authorList>
            <consortium name="EnsemblPlants"/>
        </authorList>
    </citation>
    <scope>IDENTIFICATION</scope>
    <source>
        <strain evidence="2">cv. Bd21</strain>
    </source>
</reference>
<name>A0A2K2DBM9_BRADI</name>
<protein>
    <submittedName>
        <fullName evidence="1 2">Uncharacterized protein</fullName>
    </submittedName>
</protein>
<dbReference type="EnsemblPlants" id="PNT71694">
    <property type="protein sequence ID" value="PNT71694"/>
    <property type="gene ID" value="BRADI_2g33858v3"/>
</dbReference>
<dbReference type="Gramene" id="PNT71694">
    <property type="protein sequence ID" value="PNT71694"/>
    <property type="gene ID" value="BRADI_2g33858v3"/>
</dbReference>
<proteinExistence type="predicted"/>
<evidence type="ECO:0000313" key="2">
    <source>
        <dbReference type="EnsemblPlants" id="PNT71694"/>
    </source>
</evidence>
<dbReference type="InParanoid" id="A0A2K2DBM9"/>